<sequence>MAESLGTVLFHSNHEANVVKYAHLRACIMRQDTVNLPNAIIVDLPWGGHFVQEVKYTWLPDSCYKFFQRGHKAFECPSKDLHSSRNNRRNFNGVGARGNANHNDNIGKAAATPAKTTTVWKPKAPPPNTAPPVEVTHNTQPLPCSTQPLGWTAGNRFATLSTQLLDNDLAGSSSTQNVQNLLLTVEFTLTQPLPDSTDTEEVELTQPLHEASLDESQPFDLNVASPNQPSHSFDSSHLPLPPTQDPERASLSPMDLMIIAKKRTVLNREASPYEELLPDDNRNSLHKAHADTPLLLEYPTPPTTTDHWKSLSTTPMGAAQLVKWALLHDRWSDAQTLDPTQHGEGPDRC</sequence>
<reference evidence="2 3" key="1">
    <citation type="submission" date="2024-09" db="EMBL/GenBank/DDBJ databases">
        <title>Chromosome-scale assembly of Riccia sorocarpa.</title>
        <authorList>
            <person name="Paukszto L."/>
        </authorList>
    </citation>
    <scope>NUCLEOTIDE SEQUENCE [LARGE SCALE GENOMIC DNA]</scope>
    <source>
        <strain evidence="2">LP-2024</strain>
        <tissue evidence="2">Aerial parts of the thallus</tissue>
    </source>
</reference>
<accession>A0ABD3GAM8</accession>
<dbReference type="EMBL" id="JBJQOH010000008">
    <property type="protein sequence ID" value="KAL3675726.1"/>
    <property type="molecule type" value="Genomic_DNA"/>
</dbReference>
<evidence type="ECO:0000313" key="3">
    <source>
        <dbReference type="Proteomes" id="UP001633002"/>
    </source>
</evidence>
<keyword evidence="3" id="KW-1185">Reference proteome</keyword>
<organism evidence="2 3">
    <name type="scientific">Riccia sorocarpa</name>
    <dbReference type="NCBI Taxonomy" id="122646"/>
    <lineage>
        <taxon>Eukaryota</taxon>
        <taxon>Viridiplantae</taxon>
        <taxon>Streptophyta</taxon>
        <taxon>Embryophyta</taxon>
        <taxon>Marchantiophyta</taxon>
        <taxon>Marchantiopsida</taxon>
        <taxon>Marchantiidae</taxon>
        <taxon>Marchantiales</taxon>
        <taxon>Ricciaceae</taxon>
        <taxon>Riccia</taxon>
    </lineage>
</organism>
<dbReference type="Proteomes" id="UP001633002">
    <property type="component" value="Unassembled WGS sequence"/>
</dbReference>
<gene>
    <name evidence="2" type="ORF">R1sor_025674</name>
</gene>
<evidence type="ECO:0000313" key="2">
    <source>
        <dbReference type="EMBL" id="KAL3675726.1"/>
    </source>
</evidence>
<evidence type="ECO:0000256" key="1">
    <source>
        <dbReference type="SAM" id="MobiDB-lite"/>
    </source>
</evidence>
<protein>
    <recommendedName>
        <fullName evidence="4">Zinc knuckle CX2CX4HX4C domain-containing protein</fullName>
    </recommendedName>
</protein>
<feature type="compositionally biased region" description="Low complexity" evidence="1">
    <location>
        <begin position="108"/>
        <end position="122"/>
    </location>
</feature>
<name>A0ABD3GAM8_9MARC</name>
<comment type="caution">
    <text evidence="2">The sequence shown here is derived from an EMBL/GenBank/DDBJ whole genome shotgun (WGS) entry which is preliminary data.</text>
</comment>
<feature type="region of interest" description="Disordered" evidence="1">
    <location>
        <begin position="91"/>
        <end position="142"/>
    </location>
</feature>
<dbReference type="AlphaFoldDB" id="A0ABD3GAM8"/>
<proteinExistence type="predicted"/>
<evidence type="ECO:0008006" key="4">
    <source>
        <dbReference type="Google" id="ProtNLM"/>
    </source>
</evidence>
<feature type="compositionally biased region" description="Polar residues" evidence="1">
    <location>
        <begin position="224"/>
        <end position="235"/>
    </location>
</feature>
<feature type="region of interest" description="Disordered" evidence="1">
    <location>
        <begin position="219"/>
        <end position="251"/>
    </location>
</feature>